<dbReference type="RefSeq" id="WP_096479825.1">
    <property type="nucleotide sequence ID" value="NZ_CP023466.1"/>
</dbReference>
<dbReference type="Proteomes" id="UP000218385">
    <property type="component" value="Chromosome"/>
</dbReference>
<dbReference type="SUPFAM" id="SSF101478">
    <property type="entry name" value="ADP-ribosylglycohydrolase"/>
    <property type="match status" value="1"/>
</dbReference>
<proteinExistence type="predicted"/>
<keyword evidence="1" id="KW-0460">Magnesium</keyword>
<evidence type="ECO:0000256" key="1">
    <source>
        <dbReference type="PIRSR" id="PIRSR605502-1"/>
    </source>
</evidence>
<dbReference type="Gene3D" id="1.10.4080.10">
    <property type="entry name" value="ADP-ribosylation/Crystallin J1"/>
    <property type="match status" value="1"/>
</dbReference>
<feature type="binding site" evidence="1">
    <location>
        <position position="256"/>
    </location>
    <ligand>
        <name>Mg(2+)</name>
        <dbReference type="ChEBI" id="CHEBI:18420"/>
        <label>1</label>
    </ligand>
</feature>
<accession>A0AB33E903</accession>
<dbReference type="EMBL" id="CP023466">
    <property type="protein sequence ID" value="ATE76784.1"/>
    <property type="molecule type" value="Genomic_DNA"/>
</dbReference>
<dbReference type="Pfam" id="PF03747">
    <property type="entry name" value="ADP_ribosyl_GH"/>
    <property type="match status" value="1"/>
</dbReference>
<dbReference type="InterPro" id="IPR036705">
    <property type="entry name" value="Ribosyl_crysJ1_sf"/>
</dbReference>
<feature type="binding site" evidence="1">
    <location>
        <position position="254"/>
    </location>
    <ligand>
        <name>Mg(2+)</name>
        <dbReference type="ChEBI" id="CHEBI:18420"/>
        <label>1</label>
    </ligand>
</feature>
<dbReference type="InterPro" id="IPR050792">
    <property type="entry name" value="ADP-ribosylglycohydrolase"/>
</dbReference>
<evidence type="ECO:0000313" key="2">
    <source>
        <dbReference type="EMBL" id="ATE76784.1"/>
    </source>
</evidence>
<sequence>MQPSLTERYRATLFGLACADAIGTSVEFQPRGSFEPLTDMVGGGPFNLKPGQWTDDTFMALCLAESLLNKKGFDAADQMGRYLNWWQWGYQSSTGECFDIGMTVRDALARYQKTGQPFAGSSDPDTAGNGSLMRLAPVVLYYFPDRDRIRTFSVDSSRTTHAAPEALECCQLLAELLRKALLGATKPDLQRLPETIFLEPKVMAIARGDYLDKSKDDIRGSGYCVASLEAALWCFHHTDSFAAAILEAANLGDDADTTAAIVGQLAGAHYGAQAIPEGWLAKLHRRADIQVCADQLLAASGALSTS</sequence>
<organism evidence="2 3">
    <name type="scientific">Pseudomonas frederiksbergensis</name>
    <dbReference type="NCBI Taxonomy" id="104087"/>
    <lineage>
        <taxon>Bacteria</taxon>
        <taxon>Pseudomonadati</taxon>
        <taxon>Pseudomonadota</taxon>
        <taxon>Gammaproteobacteria</taxon>
        <taxon>Pseudomonadales</taxon>
        <taxon>Pseudomonadaceae</taxon>
        <taxon>Pseudomonas</taxon>
    </lineage>
</organism>
<dbReference type="PANTHER" id="PTHR16222:SF12">
    <property type="entry name" value="ADP-RIBOSYLGLYCOHYDROLASE-RELATED"/>
    <property type="match status" value="1"/>
</dbReference>
<name>A0AB33E903_9PSED</name>
<feature type="binding site" evidence="1">
    <location>
        <position position="257"/>
    </location>
    <ligand>
        <name>Mg(2+)</name>
        <dbReference type="ChEBI" id="CHEBI:18420"/>
        <label>1</label>
    </ligand>
</feature>
<feature type="binding site" evidence="1">
    <location>
        <position position="55"/>
    </location>
    <ligand>
        <name>Mg(2+)</name>
        <dbReference type="ChEBI" id="CHEBI:18420"/>
        <label>1</label>
    </ligand>
</feature>
<dbReference type="AlphaFoldDB" id="A0AB33E903"/>
<dbReference type="PANTHER" id="PTHR16222">
    <property type="entry name" value="ADP-RIBOSYLGLYCOHYDROLASE"/>
    <property type="match status" value="1"/>
</dbReference>
<reference evidence="2 3" key="1">
    <citation type="submission" date="2017-09" db="EMBL/GenBank/DDBJ databases">
        <title>Complete Genome sequence of Lysobacter capsici KNU-15.</title>
        <authorList>
            <person name="Kim M.-C."/>
            <person name="Yi H."/>
            <person name="Lee D.-W."/>
            <person name="Shin J.-H."/>
        </authorList>
    </citation>
    <scope>NUCLEOTIDE SEQUENCE [LARGE SCALE GENOMIC DNA]</scope>
    <source>
        <strain evidence="2 3">KNU-15</strain>
    </source>
</reference>
<dbReference type="InterPro" id="IPR005502">
    <property type="entry name" value="Ribosyl_crysJ1"/>
</dbReference>
<evidence type="ECO:0000313" key="3">
    <source>
        <dbReference type="Proteomes" id="UP000218385"/>
    </source>
</evidence>
<keyword evidence="1" id="KW-0479">Metal-binding</keyword>
<feature type="binding site" evidence="1">
    <location>
        <position position="54"/>
    </location>
    <ligand>
        <name>Mg(2+)</name>
        <dbReference type="ChEBI" id="CHEBI:18420"/>
        <label>1</label>
    </ligand>
</feature>
<protein>
    <submittedName>
        <fullName evidence="2">ADP-ribosylglycohydrolase</fullName>
    </submittedName>
</protein>
<feature type="binding site" evidence="1">
    <location>
        <position position="56"/>
    </location>
    <ligand>
        <name>Mg(2+)</name>
        <dbReference type="ChEBI" id="CHEBI:18420"/>
        <label>1</label>
    </ligand>
</feature>
<dbReference type="GO" id="GO:0046872">
    <property type="term" value="F:metal ion binding"/>
    <property type="evidence" value="ECO:0007669"/>
    <property type="project" value="UniProtKB-KW"/>
</dbReference>
<gene>
    <name evidence="2" type="ORF">CNN82_10250</name>
</gene>
<comment type="cofactor">
    <cofactor evidence="1">
        <name>Mg(2+)</name>
        <dbReference type="ChEBI" id="CHEBI:18420"/>
    </cofactor>
    <text evidence="1">Binds 2 magnesium ions per subunit.</text>
</comment>